<sequence>MSTKVDTYRIDQALRTALVAADLGRRFECVSTKIDTYRWVALRGVTGQR</sequence>
<evidence type="ECO:0000313" key="2">
    <source>
        <dbReference type="Proteomes" id="UP000749453"/>
    </source>
</evidence>
<gene>
    <name evidence="1" type="ORF">JJW19_04370</name>
</gene>
<dbReference type="RefSeq" id="WP_205405377.1">
    <property type="nucleotide sequence ID" value="NZ_JAFFTB010000007.1"/>
</dbReference>
<dbReference type="EMBL" id="JAFFTB010000007">
    <property type="protein sequence ID" value="MBM9937371.1"/>
    <property type="molecule type" value="Genomic_DNA"/>
</dbReference>
<dbReference type="Proteomes" id="UP000749453">
    <property type="component" value="Unassembled WGS sequence"/>
</dbReference>
<name>A0ABS2V7S0_9GAMM</name>
<comment type="caution">
    <text evidence="1">The sequence shown here is derived from an EMBL/GenBank/DDBJ whole genome shotgun (WGS) entry which is preliminary data.</text>
</comment>
<protein>
    <submittedName>
        <fullName evidence="1">Uncharacterized protein</fullName>
    </submittedName>
</protein>
<organism evidence="1 2">
    <name type="scientific">Stenotrophomonas lactitubi</name>
    <dbReference type="NCBI Taxonomy" id="2045214"/>
    <lineage>
        <taxon>Bacteria</taxon>
        <taxon>Pseudomonadati</taxon>
        <taxon>Pseudomonadota</taxon>
        <taxon>Gammaproteobacteria</taxon>
        <taxon>Lysobacterales</taxon>
        <taxon>Lysobacteraceae</taxon>
        <taxon>Stenotrophomonas</taxon>
    </lineage>
</organism>
<proteinExistence type="predicted"/>
<keyword evidence="2" id="KW-1185">Reference proteome</keyword>
<evidence type="ECO:0000313" key="1">
    <source>
        <dbReference type="EMBL" id="MBM9937371.1"/>
    </source>
</evidence>
<reference evidence="2" key="1">
    <citation type="submission" date="2021-01" db="EMBL/GenBank/DDBJ databases">
        <title>Stenotrophomonas maltophilia.</title>
        <authorList>
            <person name="Yu Y."/>
        </authorList>
    </citation>
    <scope>NUCLEOTIDE SEQUENCE [LARGE SCALE GENOMIC DNA]</scope>
    <source>
        <strain evidence="2">As-6</strain>
    </source>
</reference>
<accession>A0ABS2V7S0</accession>